<protein>
    <submittedName>
        <fullName evidence="2">Uncharacterized protein</fullName>
    </submittedName>
</protein>
<accession>A0A4Y2FZQ4</accession>
<comment type="caution">
    <text evidence="2">The sequence shown here is derived from an EMBL/GenBank/DDBJ whole genome shotgun (WGS) entry which is preliminary data.</text>
</comment>
<dbReference type="EMBL" id="BGPR01001090">
    <property type="protein sequence ID" value="GBM45144.1"/>
    <property type="molecule type" value="Genomic_DNA"/>
</dbReference>
<organism evidence="2 3">
    <name type="scientific">Araneus ventricosus</name>
    <name type="common">Orbweaver spider</name>
    <name type="synonym">Epeira ventricosa</name>
    <dbReference type="NCBI Taxonomy" id="182803"/>
    <lineage>
        <taxon>Eukaryota</taxon>
        <taxon>Metazoa</taxon>
        <taxon>Ecdysozoa</taxon>
        <taxon>Arthropoda</taxon>
        <taxon>Chelicerata</taxon>
        <taxon>Arachnida</taxon>
        <taxon>Araneae</taxon>
        <taxon>Araneomorphae</taxon>
        <taxon>Entelegynae</taxon>
        <taxon>Araneoidea</taxon>
        <taxon>Araneidae</taxon>
        <taxon>Araneus</taxon>
    </lineage>
</organism>
<dbReference type="Proteomes" id="UP000499080">
    <property type="component" value="Unassembled WGS sequence"/>
</dbReference>
<name>A0A4Y2FZQ4_ARAVE</name>
<reference evidence="2 3" key="1">
    <citation type="journal article" date="2019" name="Sci. Rep.">
        <title>Orb-weaving spider Araneus ventricosus genome elucidates the spidroin gene catalogue.</title>
        <authorList>
            <person name="Kono N."/>
            <person name="Nakamura H."/>
            <person name="Ohtoshi R."/>
            <person name="Moran D.A.P."/>
            <person name="Shinohara A."/>
            <person name="Yoshida Y."/>
            <person name="Fujiwara M."/>
            <person name="Mori M."/>
            <person name="Tomita M."/>
            <person name="Arakawa K."/>
        </authorList>
    </citation>
    <scope>NUCLEOTIDE SEQUENCE [LARGE SCALE GENOMIC DNA]</scope>
</reference>
<dbReference type="AlphaFoldDB" id="A0A4Y2FZQ4"/>
<evidence type="ECO:0000256" key="1">
    <source>
        <dbReference type="SAM" id="MobiDB-lite"/>
    </source>
</evidence>
<evidence type="ECO:0000313" key="3">
    <source>
        <dbReference type="Proteomes" id="UP000499080"/>
    </source>
</evidence>
<gene>
    <name evidence="2" type="ORF">AVEN_241430_1</name>
</gene>
<evidence type="ECO:0000313" key="2">
    <source>
        <dbReference type="EMBL" id="GBM45144.1"/>
    </source>
</evidence>
<feature type="non-terminal residue" evidence="2">
    <location>
        <position position="34"/>
    </location>
</feature>
<feature type="region of interest" description="Disordered" evidence="1">
    <location>
        <begin position="1"/>
        <end position="34"/>
    </location>
</feature>
<keyword evidence="3" id="KW-1185">Reference proteome</keyword>
<proteinExistence type="predicted"/>
<sequence>MEDNAILNRRIEKTCSQQPELPTPRALSPFPDST</sequence>